<evidence type="ECO:0000313" key="2">
    <source>
        <dbReference type="EMBL" id="KAH7444597.1"/>
    </source>
</evidence>
<dbReference type="Proteomes" id="UP000825935">
    <property type="component" value="Chromosome 2"/>
</dbReference>
<dbReference type="EMBL" id="CM035407">
    <property type="protein sequence ID" value="KAH7444598.1"/>
    <property type="molecule type" value="Genomic_DNA"/>
</dbReference>
<protein>
    <recommendedName>
        <fullName evidence="1">TIR domain-containing protein</fullName>
    </recommendedName>
</protein>
<keyword evidence="3" id="KW-1185">Reference proteome</keyword>
<dbReference type="AlphaFoldDB" id="A0A8T2V828"/>
<proteinExistence type="predicted"/>
<dbReference type="Gene3D" id="3.40.50.10140">
    <property type="entry name" value="Toll/interleukin-1 receptor homology (TIR) domain"/>
    <property type="match status" value="1"/>
</dbReference>
<dbReference type="OMA" id="WKDMGIN"/>
<reference evidence="2" key="1">
    <citation type="submission" date="2021-08" db="EMBL/GenBank/DDBJ databases">
        <title>WGS assembly of Ceratopteris richardii.</title>
        <authorList>
            <person name="Marchant D.B."/>
            <person name="Chen G."/>
            <person name="Jenkins J."/>
            <person name="Shu S."/>
            <person name="Leebens-Mack J."/>
            <person name="Grimwood J."/>
            <person name="Schmutz J."/>
            <person name="Soltis P."/>
            <person name="Soltis D."/>
            <person name="Chen Z.-H."/>
        </authorList>
    </citation>
    <scope>NUCLEOTIDE SEQUENCE</scope>
    <source>
        <strain evidence="2">Whitten #5841</strain>
        <tissue evidence="2">Leaf</tissue>
    </source>
</reference>
<dbReference type="InterPro" id="IPR035897">
    <property type="entry name" value="Toll_tir_struct_dom_sf"/>
</dbReference>
<sequence>MAAGPDKMIFLSHTGKNPAEKDAIRALHNKLHTCIGCDTFFDEHSESLPPGEPFDDRINDALKSCRLGVVQISRTYMQHPWPMKELVALIRRSDGDPSFRIVPLFYDIRPDELRDLVKDRSLHDRWRRFHLDVDECINSIKKLRKFVGVVRNGREQNEYVKECKEAIVNKNNGVAPDWLEKMQNHS</sequence>
<dbReference type="OrthoDB" id="6078042at2759"/>
<accession>A0A8T2V828</accession>
<dbReference type="Pfam" id="PF13676">
    <property type="entry name" value="TIR_2"/>
    <property type="match status" value="1"/>
</dbReference>
<comment type="caution">
    <text evidence="2">The sequence shown here is derived from an EMBL/GenBank/DDBJ whole genome shotgun (WGS) entry which is preliminary data.</text>
</comment>
<dbReference type="SUPFAM" id="SSF52200">
    <property type="entry name" value="Toll/Interleukin receptor TIR domain"/>
    <property type="match status" value="1"/>
</dbReference>
<dbReference type="InterPro" id="IPR000157">
    <property type="entry name" value="TIR_dom"/>
</dbReference>
<gene>
    <name evidence="2" type="ORF">KP509_02G084600</name>
</gene>
<name>A0A8T2V828_CERRI</name>
<dbReference type="GO" id="GO:0007165">
    <property type="term" value="P:signal transduction"/>
    <property type="evidence" value="ECO:0007669"/>
    <property type="project" value="InterPro"/>
</dbReference>
<dbReference type="EMBL" id="CM035407">
    <property type="protein sequence ID" value="KAH7444597.1"/>
    <property type="molecule type" value="Genomic_DNA"/>
</dbReference>
<evidence type="ECO:0000259" key="1">
    <source>
        <dbReference type="PROSITE" id="PS50104"/>
    </source>
</evidence>
<evidence type="ECO:0000313" key="3">
    <source>
        <dbReference type="Proteomes" id="UP000825935"/>
    </source>
</evidence>
<organism evidence="2 3">
    <name type="scientific">Ceratopteris richardii</name>
    <name type="common">Triangle waterfern</name>
    <dbReference type="NCBI Taxonomy" id="49495"/>
    <lineage>
        <taxon>Eukaryota</taxon>
        <taxon>Viridiplantae</taxon>
        <taxon>Streptophyta</taxon>
        <taxon>Embryophyta</taxon>
        <taxon>Tracheophyta</taxon>
        <taxon>Polypodiopsida</taxon>
        <taxon>Polypodiidae</taxon>
        <taxon>Polypodiales</taxon>
        <taxon>Pteridineae</taxon>
        <taxon>Pteridaceae</taxon>
        <taxon>Parkerioideae</taxon>
        <taxon>Ceratopteris</taxon>
    </lineage>
</organism>
<feature type="domain" description="TIR" evidence="1">
    <location>
        <begin position="5"/>
        <end position="171"/>
    </location>
</feature>
<dbReference type="PROSITE" id="PS50104">
    <property type="entry name" value="TIR"/>
    <property type="match status" value="1"/>
</dbReference>